<sequence length="67" mass="7681">MLAKNTFKKMKKPLSTAHRKYVAWSDESRFQLNRTDGLVRVWRQPPESMDPTCQQRTVQAGGGSVMV</sequence>
<evidence type="ECO:0000256" key="1">
    <source>
        <dbReference type="SAM" id="MobiDB-lite"/>
    </source>
</evidence>
<proteinExistence type="predicted"/>
<dbReference type="Gene3D" id="3.30.420.10">
    <property type="entry name" value="Ribonuclease H-like superfamily/Ribonuclease H"/>
    <property type="match status" value="1"/>
</dbReference>
<dbReference type="AlphaFoldDB" id="A0A8X6SCE8"/>
<accession>A0A8X6SCE8</accession>
<name>A0A8X6SCE8_TRICX</name>
<gene>
    <name evidence="2" type="ORF">TNCV_2194071</name>
</gene>
<dbReference type="InterPro" id="IPR036397">
    <property type="entry name" value="RNaseH_sf"/>
</dbReference>
<evidence type="ECO:0000313" key="3">
    <source>
        <dbReference type="Proteomes" id="UP000887159"/>
    </source>
</evidence>
<organism evidence="2 3">
    <name type="scientific">Trichonephila clavipes</name>
    <name type="common">Golden silk orbweaver</name>
    <name type="synonym">Nephila clavipes</name>
    <dbReference type="NCBI Taxonomy" id="2585209"/>
    <lineage>
        <taxon>Eukaryota</taxon>
        <taxon>Metazoa</taxon>
        <taxon>Ecdysozoa</taxon>
        <taxon>Arthropoda</taxon>
        <taxon>Chelicerata</taxon>
        <taxon>Arachnida</taxon>
        <taxon>Araneae</taxon>
        <taxon>Araneomorphae</taxon>
        <taxon>Entelegynae</taxon>
        <taxon>Araneoidea</taxon>
        <taxon>Nephilidae</taxon>
        <taxon>Trichonephila</taxon>
    </lineage>
</organism>
<reference evidence="2" key="1">
    <citation type="submission" date="2020-08" db="EMBL/GenBank/DDBJ databases">
        <title>Multicomponent nature underlies the extraordinary mechanical properties of spider dragline silk.</title>
        <authorList>
            <person name="Kono N."/>
            <person name="Nakamura H."/>
            <person name="Mori M."/>
            <person name="Yoshida Y."/>
            <person name="Ohtoshi R."/>
            <person name="Malay A.D."/>
            <person name="Moran D.A.P."/>
            <person name="Tomita M."/>
            <person name="Numata K."/>
            <person name="Arakawa K."/>
        </authorList>
    </citation>
    <scope>NUCLEOTIDE SEQUENCE</scope>
</reference>
<evidence type="ECO:0000313" key="2">
    <source>
        <dbReference type="EMBL" id="GFY10586.1"/>
    </source>
</evidence>
<keyword evidence="3" id="KW-1185">Reference proteome</keyword>
<dbReference type="GO" id="GO:0003676">
    <property type="term" value="F:nucleic acid binding"/>
    <property type="evidence" value="ECO:0007669"/>
    <property type="project" value="InterPro"/>
</dbReference>
<dbReference type="Proteomes" id="UP000887159">
    <property type="component" value="Unassembled WGS sequence"/>
</dbReference>
<protein>
    <submittedName>
        <fullName evidence="2">Uncharacterized protein</fullName>
    </submittedName>
</protein>
<dbReference type="EMBL" id="BMAU01021300">
    <property type="protein sequence ID" value="GFY10586.1"/>
    <property type="molecule type" value="Genomic_DNA"/>
</dbReference>
<feature type="region of interest" description="Disordered" evidence="1">
    <location>
        <begin position="44"/>
        <end position="67"/>
    </location>
</feature>
<comment type="caution">
    <text evidence="2">The sequence shown here is derived from an EMBL/GenBank/DDBJ whole genome shotgun (WGS) entry which is preliminary data.</text>
</comment>